<dbReference type="EMBL" id="BAABIB010000035">
    <property type="protein sequence ID" value="GAA5156172.1"/>
    <property type="molecule type" value="Genomic_DNA"/>
</dbReference>
<dbReference type="Pfam" id="PF01636">
    <property type="entry name" value="APH"/>
    <property type="match status" value="1"/>
</dbReference>
<protein>
    <recommendedName>
        <fullName evidence="2">Aminoglycoside phosphotransferase domain-containing protein</fullName>
    </recommendedName>
</protein>
<evidence type="ECO:0000256" key="1">
    <source>
        <dbReference type="SAM" id="MobiDB-lite"/>
    </source>
</evidence>
<dbReference type="SUPFAM" id="SSF56112">
    <property type="entry name" value="Protein kinase-like (PK-like)"/>
    <property type="match status" value="1"/>
</dbReference>
<feature type="region of interest" description="Disordered" evidence="1">
    <location>
        <begin position="165"/>
        <end position="190"/>
    </location>
</feature>
<dbReference type="RefSeq" id="WP_346052752.1">
    <property type="nucleotide sequence ID" value="NZ_BAABIB010000035.1"/>
</dbReference>
<name>A0ABP9Q322_9PSEU</name>
<accession>A0ABP9Q322</accession>
<feature type="domain" description="Aminoglycoside phosphotransferase" evidence="2">
    <location>
        <begin position="32"/>
        <end position="188"/>
    </location>
</feature>
<dbReference type="Proteomes" id="UP001500192">
    <property type="component" value="Unassembled WGS sequence"/>
</dbReference>
<sequence length="190" mass="19795">MEDPWLTSAVAAAVAVGRRLGLPAGEPEVLASRSNVLVRLGPAVARVPATTLLAWPDPTARMARDVALSAFLAERDAPVIPPFEDPGPHVELGLPVTLWRFTRHEPGAVFEPGEAAVLLAGLHAALADFPGDYSDSGPATDLPAMLASADDPRLPDEVARSLAALPDLPAQPLHGDAHTGNLVRTPDGPK</sequence>
<comment type="caution">
    <text evidence="3">The sequence shown here is derived from an EMBL/GenBank/DDBJ whole genome shotgun (WGS) entry which is preliminary data.</text>
</comment>
<dbReference type="InterPro" id="IPR011009">
    <property type="entry name" value="Kinase-like_dom_sf"/>
</dbReference>
<keyword evidence="4" id="KW-1185">Reference proteome</keyword>
<proteinExistence type="predicted"/>
<evidence type="ECO:0000313" key="3">
    <source>
        <dbReference type="EMBL" id="GAA5156172.1"/>
    </source>
</evidence>
<evidence type="ECO:0000313" key="4">
    <source>
        <dbReference type="Proteomes" id="UP001500192"/>
    </source>
</evidence>
<organism evidence="3 4">
    <name type="scientific">Amycolatopsis dongchuanensis</name>
    <dbReference type="NCBI Taxonomy" id="1070866"/>
    <lineage>
        <taxon>Bacteria</taxon>
        <taxon>Bacillati</taxon>
        <taxon>Actinomycetota</taxon>
        <taxon>Actinomycetes</taxon>
        <taxon>Pseudonocardiales</taxon>
        <taxon>Pseudonocardiaceae</taxon>
        <taxon>Amycolatopsis</taxon>
    </lineage>
</organism>
<reference evidence="4" key="1">
    <citation type="journal article" date="2019" name="Int. J. Syst. Evol. Microbiol.">
        <title>The Global Catalogue of Microorganisms (GCM) 10K type strain sequencing project: providing services to taxonomists for standard genome sequencing and annotation.</title>
        <authorList>
            <consortium name="The Broad Institute Genomics Platform"/>
            <consortium name="The Broad Institute Genome Sequencing Center for Infectious Disease"/>
            <person name="Wu L."/>
            <person name="Ma J."/>
        </authorList>
    </citation>
    <scope>NUCLEOTIDE SEQUENCE [LARGE SCALE GENOMIC DNA]</scope>
    <source>
        <strain evidence="4">JCM 18054</strain>
    </source>
</reference>
<gene>
    <name evidence="3" type="ORF">GCM10023214_13080</name>
</gene>
<evidence type="ECO:0000259" key="2">
    <source>
        <dbReference type="Pfam" id="PF01636"/>
    </source>
</evidence>
<dbReference type="InterPro" id="IPR002575">
    <property type="entry name" value="Aminoglycoside_PTrfase"/>
</dbReference>